<evidence type="ECO:0000256" key="1">
    <source>
        <dbReference type="ARBA" id="ARBA00004123"/>
    </source>
</evidence>
<name>A0AAN9BVT4_9CAEN</name>
<comment type="subunit">
    <text evidence="11">Component of the Mediator complex.</text>
</comment>
<comment type="subcellular location">
    <subcellularLocation>
        <location evidence="1 11">Nucleus</location>
    </subcellularLocation>
</comment>
<keyword evidence="4 11" id="KW-0805">Transcription regulation</keyword>
<protein>
    <recommendedName>
        <fullName evidence="3 11">Mediator of RNA polymerase II transcription subunit 9</fullName>
    </recommendedName>
    <alternativeName>
        <fullName evidence="10 11">Mediator complex subunit 9</fullName>
    </alternativeName>
</protein>
<dbReference type="GO" id="GO:0006357">
    <property type="term" value="P:regulation of transcription by RNA polymerase II"/>
    <property type="evidence" value="ECO:0007669"/>
    <property type="project" value="InterPro"/>
</dbReference>
<keyword evidence="6 11" id="KW-0010">Activator</keyword>
<evidence type="ECO:0000256" key="10">
    <source>
        <dbReference type="ARBA" id="ARBA00031260"/>
    </source>
</evidence>
<dbReference type="SUPFAM" id="SSF140718">
    <property type="entry name" value="Mediator hinge subcomplex-like"/>
    <property type="match status" value="1"/>
</dbReference>
<dbReference type="EMBL" id="JBAMIC010000002">
    <property type="protein sequence ID" value="KAK7112792.1"/>
    <property type="molecule type" value="Genomic_DNA"/>
</dbReference>
<dbReference type="InterPro" id="IPR039242">
    <property type="entry name" value="MED9_metazoa"/>
</dbReference>
<evidence type="ECO:0000313" key="12">
    <source>
        <dbReference type="EMBL" id="KAK7112792.1"/>
    </source>
</evidence>
<evidence type="ECO:0000256" key="11">
    <source>
        <dbReference type="RuleBase" id="RU364145"/>
    </source>
</evidence>
<keyword evidence="7 11" id="KW-0804">Transcription</keyword>
<dbReference type="AlphaFoldDB" id="A0AAN9BVT4"/>
<dbReference type="GO" id="GO:0003712">
    <property type="term" value="F:transcription coregulator activity"/>
    <property type="evidence" value="ECO:0007669"/>
    <property type="project" value="InterPro"/>
</dbReference>
<comment type="caution">
    <text evidence="12">The sequence shown here is derived from an EMBL/GenBank/DDBJ whole genome shotgun (WGS) entry which is preliminary data.</text>
</comment>
<sequence length="99" mass="11424">MASSSPAENELNLLPAVYEVVRSIEKDSSPDLNQVNQKLNELKAKFQKARECVEKLPGTQYSKEEQLRRVRILHNQMELKTQLLQKFKEKGSFDTDSTE</sequence>
<accession>A0AAN9BVT4</accession>
<evidence type="ECO:0000256" key="8">
    <source>
        <dbReference type="ARBA" id="ARBA00023242"/>
    </source>
</evidence>
<organism evidence="12 13">
    <name type="scientific">Littorina saxatilis</name>
    <dbReference type="NCBI Taxonomy" id="31220"/>
    <lineage>
        <taxon>Eukaryota</taxon>
        <taxon>Metazoa</taxon>
        <taxon>Spiralia</taxon>
        <taxon>Lophotrochozoa</taxon>
        <taxon>Mollusca</taxon>
        <taxon>Gastropoda</taxon>
        <taxon>Caenogastropoda</taxon>
        <taxon>Littorinimorpha</taxon>
        <taxon>Littorinoidea</taxon>
        <taxon>Littorinidae</taxon>
        <taxon>Littorina</taxon>
    </lineage>
</organism>
<gene>
    <name evidence="11" type="primary">MED9</name>
    <name evidence="12" type="ORF">V1264_012184</name>
</gene>
<comment type="similarity">
    <text evidence="2 11">Belongs to the Mediator complex subunit 9 family.</text>
</comment>
<dbReference type="GO" id="GO:0016592">
    <property type="term" value="C:mediator complex"/>
    <property type="evidence" value="ECO:0007669"/>
    <property type="project" value="InterPro"/>
</dbReference>
<proteinExistence type="inferred from homology"/>
<keyword evidence="8 11" id="KW-0539">Nucleus</keyword>
<dbReference type="InterPro" id="IPR037212">
    <property type="entry name" value="Med7/Med21-like"/>
</dbReference>
<evidence type="ECO:0000256" key="7">
    <source>
        <dbReference type="ARBA" id="ARBA00023163"/>
    </source>
</evidence>
<dbReference type="PANTHER" id="PTHR20844:SF0">
    <property type="entry name" value="MEDIATOR OF RNA POLYMERASE II TRANSCRIPTION SUBUNIT 9"/>
    <property type="match status" value="1"/>
</dbReference>
<dbReference type="InterPro" id="IPR011425">
    <property type="entry name" value="Med9"/>
</dbReference>
<evidence type="ECO:0000256" key="2">
    <source>
        <dbReference type="ARBA" id="ARBA00008089"/>
    </source>
</evidence>
<evidence type="ECO:0000256" key="3">
    <source>
        <dbReference type="ARBA" id="ARBA00020636"/>
    </source>
</evidence>
<dbReference type="Proteomes" id="UP001374579">
    <property type="component" value="Unassembled WGS sequence"/>
</dbReference>
<dbReference type="PANTHER" id="PTHR20844">
    <property type="entry name" value="MEDIATOR OF RNA POLYMERASE II TRANSCRIPTION, SUBUNIT 9"/>
    <property type="match status" value="1"/>
</dbReference>
<keyword evidence="13" id="KW-1185">Reference proteome</keyword>
<comment type="function">
    <text evidence="9 11">Component of the Mediator complex, a coactivator involved in the regulated transcription of nearly all RNA polymerase II-dependent genes. Mediator functions as a bridge to convey information from gene-specific regulatory proteins to the basal RNA polymerase II transcription machinery. Mediator is recruited to promoters by direct interactions with regulatory proteins and serves as a scaffold for the assembly of a functional preinitiation complex with RNA polymerase II and the general transcription factors.</text>
</comment>
<evidence type="ECO:0000256" key="9">
    <source>
        <dbReference type="ARBA" id="ARBA00025687"/>
    </source>
</evidence>
<keyword evidence="5" id="KW-0175">Coiled coil</keyword>
<reference evidence="12 13" key="1">
    <citation type="submission" date="2024-02" db="EMBL/GenBank/DDBJ databases">
        <title>Chromosome-scale genome assembly of the rough periwinkle Littorina saxatilis.</title>
        <authorList>
            <person name="De Jode A."/>
            <person name="Faria R."/>
            <person name="Formenti G."/>
            <person name="Sims Y."/>
            <person name="Smith T.P."/>
            <person name="Tracey A."/>
            <person name="Wood J.M.D."/>
            <person name="Zagrodzka Z.B."/>
            <person name="Johannesson K."/>
            <person name="Butlin R.K."/>
            <person name="Leder E.H."/>
        </authorList>
    </citation>
    <scope>NUCLEOTIDE SEQUENCE [LARGE SCALE GENOMIC DNA]</scope>
    <source>
        <strain evidence="12">Snail1</strain>
        <tissue evidence="12">Muscle</tissue>
    </source>
</reference>
<evidence type="ECO:0000256" key="4">
    <source>
        <dbReference type="ARBA" id="ARBA00023015"/>
    </source>
</evidence>
<evidence type="ECO:0000313" key="13">
    <source>
        <dbReference type="Proteomes" id="UP001374579"/>
    </source>
</evidence>
<evidence type="ECO:0000256" key="6">
    <source>
        <dbReference type="ARBA" id="ARBA00023159"/>
    </source>
</evidence>
<evidence type="ECO:0000256" key="5">
    <source>
        <dbReference type="ARBA" id="ARBA00023054"/>
    </source>
</evidence>
<dbReference type="Pfam" id="PF07544">
    <property type="entry name" value="Med9"/>
    <property type="match status" value="1"/>
</dbReference>